<gene>
    <name evidence="1" type="ORF">M752DRAFT_29016</name>
</gene>
<organism evidence="1 2">
    <name type="scientific">Aspergillus phoenicis ATCC 13157</name>
    <dbReference type="NCBI Taxonomy" id="1353007"/>
    <lineage>
        <taxon>Eukaryota</taxon>
        <taxon>Fungi</taxon>
        <taxon>Dikarya</taxon>
        <taxon>Ascomycota</taxon>
        <taxon>Pezizomycotina</taxon>
        <taxon>Eurotiomycetes</taxon>
        <taxon>Eurotiomycetidae</taxon>
        <taxon>Eurotiales</taxon>
        <taxon>Aspergillaceae</taxon>
        <taxon>Aspergillus</taxon>
    </lineage>
</organism>
<name>A0A370PHM0_ASPPH</name>
<proteinExistence type="predicted"/>
<dbReference type="EMBL" id="KZ851855">
    <property type="protein sequence ID" value="RDK41696.1"/>
    <property type="molecule type" value="Genomic_DNA"/>
</dbReference>
<sequence length="99" mass="11291">MLARRVLLRPRIPHPGQSIMTKNELLFVIIAACIPRSKPVWDFHIKRKPIGVSNSNSGYDLWSKSSYRLVPDKISAYGGSRCQTNALRKSPMMERIHCV</sequence>
<dbReference type="Proteomes" id="UP000254937">
    <property type="component" value="Unassembled WGS sequence"/>
</dbReference>
<evidence type="ECO:0000313" key="2">
    <source>
        <dbReference type="Proteomes" id="UP000254937"/>
    </source>
</evidence>
<reference evidence="1 2" key="1">
    <citation type="submission" date="2018-07" db="EMBL/GenBank/DDBJ databases">
        <title>Section-level genome sequencing of Aspergillus section Nigri to investigate inter- and intra-species variation.</title>
        <authorList>
            <consortium name="DOE Joint Genome Institute"/>
            <person name="Vesth T.C."/>
            <person name="Nybo J.L."/>
            <person name="Theobald S."/>
            <person name="Frisvad J.C."/>
            <person name="Larsen T.O."/>
            <person name="Nielsen K.F."/>
            <person name="Hoof J.B."/>
            <person name="Brandl J."/>
            <person name="Salamov A."/>
            <person name="Riley R."/>
            <person name="Gladden J.M."/>
            <person name="Phatale P."/>
            <person name="Nielsen M.T."/>
            <person name="Lyhne E.K."/>
            <person name="Kogle M.E."/>
            <person name="Strasser K."/>
            <person name="McDonnell E."/>
            <person name="Barry K."/>
            <person name="Clum A."/>
            <person name="Chen C."/>
            <person name="Nolan M."/>
            <person name="Sandor L."/>
            <person name="Kuo A."/>
            <person name="Lipzen A."/>
            <person name="Hainaut M."/>
            <person name="Drula E."/>
            <person name="Tsang A."/>
            <person name="Magnuson J.K."/>
            <person name="Henrissat B."/>
            <person name="Wiebenga A."/>
            <person name="Simmons B.A."/>
            <person name="Makela M.R."/>
            <person name="De vries R.P."/>
            <person name="Grigoriev I.V."/>
            <person name="Mortensen U.H."/>
            <person name="Baker S.E."/>
            <person name="Andersen M.R."/>
        </authorList>
    </citation>
    <scope>NUCLEOTIDE SEQUENCE [LARGE SCALE GENOMIC DNA]</scope>
    <source>
        <strain evidence="1 2">ATCC 13157</strain>
    </source>
</reference>
<accession>A0A370PHM0</accession>
<dbReference type="AlphaFoldDB" id="A0A370PHM0"/>
<keyword evidence="2" id="KW-1185">Reference proteome</keyword>
<evidence type="ECO:0000313" key="1">
    <source>
        <dbReference type="EMBL" id="RDK41696.1"/>
    </source>
</evidence>
<protein>
    <submittedName>
        <fullName evidence="1">Uncharacterized protein</fullName>
    </submittedName>
</protein>